<evidence type="ECO:0000313" key="6">
    <source>
        <dbReference type="Proteomes" id="UP000838756"/>
    </source>
</evidence>
<dbReference type="Proteomes" id="UP000838756">
    <property type="component" value="Unassembled WGS sequence"/>
</dbReference>
<evidence type="ECO:0000313" key="5">
    <source>
        <dbReference type="EMBL" id="CAH2238445.1"/>
    </source>
</evidence>
<comment type="caution">
    <text evidence="5">The sequence shown here is derived from an EMBL/GenBank/DDBJ whole genome shotgun (WGS) entry which is preliminary data.</text>
</comment>
<dbReference type="Gene3D" id="3.20.20.100">
    <property type="entry name" value="NADP-dependent oxidoreductase domain"/>
    <property type="match status" value="1"/>
</dbReference>
<name>A0A8S4RPS9_9NEOP</name>
<reference evidence="5" key="1">
    <citation type="submission" date="2022-03" db="EMBL/GenBank/DDBJ databases">
        <authorList>
            <person name="Lindestad O."/>
        </authorList>
    </citation>
    <scope>NUCLEOTIDE SEQUENCE</scope>
</reference>
<dbReference type="InterPro" id="IPR023210">
    <property type="entry name" value="NADP_OxRdtase_dom"/>
</dbReference>
<feature type="chain" id="PRO_5035827686" evidence="3">
    <location>
        <begin position="21"/>
        <end position="341"/>
    </location>
</feature>
<accession>A0A8S4RPS9</accession>
<proteinExistence type="predicted"/>
<evidence type="ECO:0000259" key="4">
    <source>
        <dbReference type="Pfam" id="PF00248"/>
    </source>
</evidence>
<dbReference type="AlphaFoldDB" id="A0A8S4RPS9"/>
<dbReference type="OrthoDB" id="416253at2759"/>
<gene>
    <name evidence="5" type="primary">jg13083</name>
    <name evidence="5" type="ORF">PAEG_LOCUS15532</name>
</gene>
<dbReference type="Pfam" id="PF00248">
    <property type="entry name" value="Aldo_ket_red"/>
    <property type="match status" value="1"/>
</dbReference>
<evidence type="ECO:0000256" key="3">
    <source>
        <dbReference type="SAM" id="SignalP"/>
    </source>
</evidence>
<organism evidence="5 6">
    <name type="scientific">Pararge aegeria aegeria</name>
    <dbReference type="NCBI Taxonomy" id="348720"/>
    <lineage>
        <taxon>Eukaryota</taxon>
        <taxon>Metazoa</taxon>
        <taxon>Ecdysozoa</taxon>
        <taxon>Arthropoda</taxon>
        <taxon>Hexapoda</taxon>
        <taxon>Insecta</taxon>
        <taxon>Pterygota</taxon>
        <taxon>Neoptera</taxon>
        <taxon>Endopterygota</taxon>
        <taxon>Lepidoptera</taxon>
        <taxon>Glossata</taxon>
        <taxon>Ditrysia</taxon>
        <taxon>Papilionoidea</taxon>
        <taxon>Nymphalidae</taxon>
        <taxon>Satyrinae</taxon>
        <taxon>Satyrini</taxon>
        <taxon>Parargina</taxon>
        <taxon>Pararge</taxon>
    </lineage>
</organism>
<dbReference type="SUPFAM" id="SSF51430">
    <property type="entry name" value="NAD(P)-linked oxidoreductase"/>
    <property type="match status" value="1"/>
</dbReference>
<dbReference type="PANTHER" id="PTHR43827:SF14">
    <property type="entry name" value="NADP-DEPENDENT OXIDOREDUCTASE DOMAIN-CONTAINING PROTEIN"/>
    <property type="match status" value="1"/>
</dbReference>
<dbReference type="InterPro" id="IPR020471">
    <property type="entry name" value="AKR"/>
</dbReference>
<dbReference type="EMBL" id="CAKXAJ010025344">
    <property type="protein sequence ID" value="CAH2238445.1"/>
    <property type="molecule type" value="Genomic_DNA"/>
</dbReference>
<dbReference type="PRINTS" id="PR00069">
    <property type="entry name" value="ALDKETRDTASE"/>
</dbReference>
<feature type="site" description="Lowers pKa of active site Tyr" evidence="2">
    <location>
        <position position="104"/>
    </location>
</feature>
<dbReference type="InterPro" id="IPR036812">
    <property type="entry name" value="NAD(P)_OxRdtase_dom_sf"/>
</dbReference>
<dbReference type="GO" id="GO:0016491">
    <property type="term" value="F:oxidoreductase activity"/>
    <property type="evidence" value="ECO:0007669"/>
    <property type="project" value="InterPro"/>
</dbReference>
<dbReference type="PIRSF" id="PIRSF000097">
    <property type="entry name" value="AKR"/>
    <property type="match status" value="1"/>
</dbReference>
<keyword evidence="6" id="KW-1185">Reference proteome</keyword>
<evidence type="ECO:0000256" key="2">
    <source>
        <dbReference type="PIRSR" id="PIRSR000097-3"/>
    </source>
</evidence>
<feature type="active site" description="Proton donor" evidence="1">
    <location>
        <position position="75"/>
    </location>
</feature>
<protein>
    <submittedName>
        <fullName evidence="5">Jg13083 protein</fullName>
    </submittedName>
</protein>
<feature type="signal peptide" evidence="3">
    <location>
        <begin position="1"/>
        <end position="20"/>
    </location>
</feature>
<dbReference type="PANTHER" id="PTHR43827">
    <property type="entry name" value="2,5-DIKETO-D-GLUCONIC ACID REDUCTASE"/>
    <property type="match status" value="1"/>
</dbReference>
<sequence length="341" mass="38459">MLFLRVILNVLLLWIYPAKSTNIDKTASRDARLLNDGNTMPLVTFGTLVPVEDLDKLPEAVCSAFESGYRNLDTYYNEYFVADSIKNAISCGMVTRKELFISAKKSLDICTRSGVVSDLKMTLKILQLDYVDLFLINTPINPSGKKNCNVMDIWNGMEDAKKQGLTKSIGVVNFKKEDLDKILPYCTTKPAVNQLEVNPTNTNIELVEYCQKQGIMVMAYRPFGFTVPRPGVTNPPPPCLDDPVLVKIAEKYNVTASQVIVRYPIDRGVVPMSRSTNMTNIEQNDEINSFCLTDEDVAKINEFNVNRPVYPVKSFTFGPDSKKGTKKEQAKRRYEKFYPLA</sequence>
<keyword evidence="3" id="KW-0732">Signal</keyword>
<evidence type="ECO:0000256" key="1">
    <source>
        <dbReference type="PIRSR" id="PIRSR000097-1"/>
    </source>
</evidence>
<feature type="domain" description="NADP-dependent oxidoreductase" evidence="4">
    <location>
        <begin position="59"/>
        <end position="304"/>
    </location>
</feature>